<proteinExistence type="predicted"/>
<evidence type="ECO:0000313" key="2">
    <source>
        <dbReference type="EMBL" id="CAD9310492.1"/>
    </source>
</evidence>
<feature type="compositionally biased region" description="Basic and acidic residues" evidence="1">
    <location>
        <begin position="129"/>
        <end position="154"/>
    </location>
</feature>
<accession>A0A7S1VTM0</accession>
<organism evidence="2">
    <name type="scientific">Grammatophora oceanica</name>
    <dbReference type="NCBI Taxonomy" id="210454"/>
    <lineage>
        <taxon>Eukaryota</taxon>
        <taxon>Sar</taxon>
        <taxon>Stramenopiles</taxon>
        <taxon>Ochrophyta</taxon>
        <taxon>Bacillariophyta</taxon>
        <taxon>Fragilariophyceae</taxon>
        <taxon>Fragilariophycidae</taxon>
        <taxon>Rhabdonematales</taxon>
        <taxon>Grammatophoraceae</taxon>
        <taxon>Grammatophora</taxon>
    </lineage>
</organism>
<gene>
    <name evidence="2" type="ORF">GOCE00092_LOCUS26538</name>
</gene>
<dbReference type="AlphaFoldDB" id="A0A7S1VTM0"/>
<sequence>MIKATRILRSQQQEAASRYLLPPRSTWGMFETAGQAAMSLLFSQDDRDDFVETINKGTIRVDVLRQADFGNFLILSLYQDLKSKSFQKTKFQPDQFLKGAKLALEQFHNVKSLLENDIVENPPNGRLVGDAEEKKNSKEEKEDKKTDEEASSDKNDDEMEITHLTLNQTFNVDAAFNMTWAKEAKEDVDSMAGRLQRMVTEEFFKEIEMGSKAGFMMEQSMNKKLVNKEDSAFIENVALISARALVMDDKIDENDTFTIADAEKLTSDASESMAPKEEKRTDETVTTSSSSSTETKTRPVAAQIEVLYDITKTIMVEDAFQLEADEDQQKSETITKTFVFVGIFEGWLQNGKEDDEGVRWKLSQNRPAIEFPTMMPSY</sequence>
<protein>
    <submittedName>
        <fullName evidence="2">Uncharacterized protein</fullName>
    </submittedName>
</protein>
<feature type="compositionally biased region" description="Basic and acidic residues" evidence="1">
    <location>
        <begin position="274"/>
        <end position="283"/>
    </location>
</feature>
<dbReference type="EMBL" id="HBGK01050445">
    <property type="protein sequence ID" value="CAD9310492.1"/>
    <property type="molecule type" value="Transcribed_RNA"/>
</dbReference>
<feature type="compositionally biased region" description="Low complexity" evidence="1">
    <location>
        <begin position="284"/>
        <end position="294"/>
    </location>
</feature>
<feature type="region of interest" description="Disordered" evidence="1">
    <location>
        <begin position="263"/>
        <end position="297"/>
    </location>
</feature>
<evidence type="ECO:0000256" key="1">
    <source>
        <dbReference type="SAM" id="MobiDB-lite"/>
    </source>
</evidence>
<reference evidence="2" key="1">
    <citation type="submission" date="2021-01" db="EMBL/GenBank/DDBJ databases">
        <authorList>
            <person name="Corre E."/>
            <person name="Pelletier E."/>
            <person name="Niang G."/>
            <person name="Scheremetjew M."/>
            <person name="Finn R."/>
            <person name="Kale V."/>
            <person name="Holt S."/>
            <person name="Cochrane G."/>
            <person name="Meng A."/>
            <person name="Brown T."/>
            <person name="Cohen L."/>
        </authorList>
    </citation>
    <scope>NUCLEOTIDE SEQUENCE</scope>
    <source>
        <strain evidence="2">CCMP 410</strain>
    </source>
</reference>
<feature type="region of interest" description="Disordered" evidence="1">
    <location>
        <begin position="119"/>
        <end position="158"/>
    </location>
</feature>
<name>A0A7S1VTM0_9STRA</name>